<dbReference type="Proteomes" id="UP000792457">
    <property type="component" value="Unassembled WGS sequence"/>
</dbReference>
<reference evidence="2" key="1">
    <citation type="submission" date="2013-04" db="EMBL/GenBank/DDBJ databases">
        <authorList>
            <person name="Qu J."/>
            <person name="Murali S.C."/>
            <person name="Bandaranaike D."/>
            <person name="Bellair M."/>
            <person name="Blankenburg K."/>
            <person name="Chao H."/>
            <person name="Dinh H."/>
            <person name="Doddapaneni H."/>
            <person name="Downs B."/>
            <person name="Dugan-Rocha S."/>
            <person name="Elkadiri S."/>
            <person name="Gnanaolivu R.D."/>
            <person name="Hernandez B."/>
            <person name="Javaid M."/>
            <person name="Jayaseelan J.C."/>
            <person name="Lee S."/>
            <person name="Li M."/>
            <person name="Ming W."/>
            <person name="Munidasa M."/>
            <person name="Muniz J."/>
            <person name="Nguyen L."/>
            <person name="Ongeri F."/>
            <person name="Osuji N."/>
            <person name="Pu L.-L."/>
            <person name="Puazo M."/>
            <person name="Qu C."/>
            <person name="Quiroz J."/>
            <person name="Raj R."/>
            <person name="Weissenberger G."/>
            <person name="Xin Y."/>
            <person name="Zou X."/>
            <person name="Han Y."/>
            <person name="Richards S."/>
            <person name="Worley K."/>
            <person name="Muzny D."/>
            <person name="Gibbs R."/>
        </authorList>
    </citation>
    <scope>NUCLEOTIDE SEQUENCE</scope>
    <source>
        <strain evidence="2">Sampled in the wild</strain>
    </source>
</reference>
<dbReference type="AlphaFoldDB" id="A0A8K0KEX0"/>
<keyword evidence="3" id="KW-1185">Reference proteome</keyword>
<sequence length="100" mass="11148">MKFEIEFIQGDGDSKTYKVAIESQLYGDEVKVKKKGCINHVQKRMDTPLYSTSELKGRVTRGNVTLTHTKFSIGSVLIQVGKKHSEGDTFGRKQWGVGIG</sequence>
<proteinExistence type="predicted"/>
<dbReference type="EMBL" id="KZ308745">
    <property type="protein sequence ID" value="KAG8233732.1"/>
    <property type="molecule type" value="Genomic_DNA"/>
</dbReference>
<dbReference type="InterPro" id="IPR049012">
    <property type="entry name" value="Mutator_transp_dom"/>
</dbReference>
<name>A0A8K0KEX0_LADFU</name>
<feature type="domain" description="Mutator-like transposase" evidence="1">
    <location>
        <begin position="6"/>
        <end position="59"/>
    </location>
</feature>
<accession>A0A8K0KEX0</accession>
<reference evidence="2" key="2">
    <citation type="submission" date="2017-10" db="EMBL/GenBank/DDBJ databases">
        <title>Ladona fulva Genome sequencing and assembly.</title>
        <authorList>
            <person name="Murali S."/>
            <person name="Richards S."/>
            <person name="Bandaranaike D."/>
            <person name="Bellair M."/>
            <person name="Blankenburg K."/>
            <person name="Chao H."/>
            <person name="Dinh H."/>
            <person name="Doddapaneni H."/>
            <person name="Dugan-Rocha S."/>
            <person name="Elkadiri S."/>
            <person name="Gnanaolivu R."/>
            <person name="Hernandez B."/>
            <person name="Skinner E."/>
            <person name="Javaid M."/>
            <person name="Lee S."/>
            <person name="Li M."/>
            <person name="Ming W."/>
            <person name="Munidasa M."/>
            <person name="Muniz J."/>
            <person name="Nguyen L."/>
            <person name="Hughes D."/>
            <person name="Osuji N."/>
            <person name="Pu L.-L."/>
            <person name="Puazo M."/>
            <person name="Qu C."/>
            <person name="Quiroz J."/>
            <person name="Raj R."/>
            <person name="Weissenberger G."/>
            <person name="Xin Y."/>
            <person name="Zou X."/>
            <person name="Han Y."/>
            <person name="Worley K."/>
            <person name="Muzny D."/>
            <person name="Gibbs R."/>
        </authorList>
    </citation>
    <scope>NUCLEOTIDE SEQUENCE</scope>
    <source>
        <strain evidence="2">Sampled in the wild</strain>
    </source>
</reference>
<evidence type="ECO:0000313" key="3">
    <source>
        <dbReference type="Proteomes" id="UP000792457"/>
    </source>
</evidence>
<comment type="caution">
    <text evidence="2">The sequence shown here is derived from an EMBL/GenBank/DDBJ whole genome shotgun (WGS) entry which is preliminary data.</text>
</comment>
<gene>
    <name evidence="2" type="ORF">J437_LFUL013139</name>
</gene>
<protein>
    <recommendedName>
        <fullName evidence="1">Mutator-like transposase domain-containing protein</fullName>
    </recommendedName>
</protein>
<evidence type="ECO:0000313" key="2">
    <source>
        <dbReference type="EMBL" id="KAG8233732.1"/>
    </source>
</evidence>
<dbReference type="Pfam" id="PF20700">
    <property type="entry name" value="Mutator"/>
    <property type="match status" value="1"/>
</dbReference>
<organism evidence="2 3">
    <name type="scientific">Ladona fulva</name>
    <name type="common">Scarce chaser dragonfly</name>
    <name type="synonym">Libellula fulva</name>
    <dbReference type="NCBI Taxonomy" id="123851"/>
    <lineage>
        <taxon>Eukaryota</taxon>
        <taxon>Metazoa</taxon>
        <taxon>Ecdysozoa</taxon>
        <taxon>Arthropoda</taxon>
        <taxon>Hexapoda</taxon>
        <taxon>Insecta</taxon>
        <taxon>Pterygota</taxon>
        <taxon>Palaeoptera</taxon>
        <taxon>Odonata</taxon>
        <taxon>Epiprocta</taxon>
        <taxon>Anisoptera</taxon>
        <taxon>Libelluloidea</taxon>
        <taxon>Libellulidae</taxon>
        <taxon>Ladona</taxon>
    </lineage>
</organism>
<evidence type="ECO:0000259" key="1">
    <source>
        <dbReference type="Pfam" id="PF20700"/>
    </source>
</evidence>